<dbReference type="InterPro" id="IPR027098">
    <property type="entry name" value="Na_channel_b1/b3"/>
</dbReference>
<keyword evidence="8 26" id="KW-0812">Transmembrane</keyword>
<evidence type="ECO:0000256" key="2">
    <source>
        <dbReference type="ARBA" id="ARBA00004484"/>
    </source>
</evidence>
<feature type="transmembrane region" description="Helical" evidence="26">
    <location>
        <begin position="179"/>
        <end position="200"/>
    </location>
</feature>
<feature type="domain" description="Ig-like" evidence="27">
    <location>
        <begin position="38"/>
        <end position="155"/>
    </location>
</feature>
<dbReference type="GO" id="GO:0001518">
    <property type="term" value="C:voltage-gated sodium channel complex"/>
    <property type="evidence" value="ECO:0007669"/>
    <property type="project" value="InterPro"/>
</dbReference>
<name>A0A8J7P5A4_ATRSP</name>
<evidence type="ECO:0000256" key="9">
    <source>
        <dbReference type="ARBA" id="ARBA00022729"/>
    </source>
</evidence>
<dbReference type="EMBL" id="JAAWVO010077268">
    <property type="protein sequence ID" value="MBN3325727.1"/>
    <property type="molecule type" value="Genomic_DNA"/>
</dbReference>
<evidence type="ECO:0000256" key="20">
    <source>
        <dbReference type="ARBA" id="ARBA00023319"/>
    </source>
</evidence>
<keyword evidence="15" id="KW-1015">Disulfide bond</keyword>
<evidence type="ECO:0000256" key="10">
    <source>
        <dbReference type="ARBA" id="ARBA00022882"/>
    </source>
</evidence>
<comment type="similarity">
    <text evidence="21">Belongs to the sodium channel auxiliary subunit SCN1B (TC 8.A.17) family.</text>
</comment>
<evidence type="ECO:0000256" key="21">
    <source>
        <dbReference type="ARBA" id="ARBA00024210"/>
    </source>
</evidence>
<dbReference type="InterPro" id="IPR013783">
    <property type="entry name" value="Ig-like_fold"/>
</dbReference>
<evidence type="ECO:0000313" key="28">
    <source>
        <dbReference type="EMBL" id="MBN3325727.1"/>
    </source>
</evidence>
<evidence type="ECO:0000256" key="7">
    <source>
        <dbReference type="ARBA" id="ARBA00022475"/>
    </source>
</evidence>
<keyword evidence="29" id="KW-1185">Reference proteome</keyword>
<dbReference type="Proteomes" id="UP000736164">
    <property type="component" value="Unassembled WGS sequence"/>
</dbReference>
<keyword evidence="17" id="KW-0739">Sodium transport</keyword>
<evidence type="ECO:0000256" key="13">
    <source>
        <dbReference type="ARBA" id="ARBA00023065"/>
    </source>
</evidence>
<proteinExistence type="inferred from homology"/>
<dbReference type="PROSITE" id="PS50835">
    <property type="entry name" value="IG_LIKE"/>
    <property type="match status" value="1"/>
</dbReference>
<evidence type="ECO:0000256" key="18">
    <source>
        <dbReference type="ARBA" id="ARBA00023273"/>
    </source>
</evidence>
<dbReference type="GO" id="GO:0019871">
    <property type="term" value="F:sodium channel inhibitor activity"/>
    <property type="evidence" value="ECO:0007669"/>
    <property type="project" value="TreeGrafter"/>
</dbReference>
<comment type="similarity">
    <text evidence="4">Belongs to the sodium channel auxiliary subunit SCN3B (TC 8.A.17) family.</text>
</comment>
<keyword evidence="16" id="KW-0325">Glycoprotein</keyword>
<dbReference type="GO" id="GO:0030424">
    <property type="term" value="C:axon"/>
    <property type="evidence" value="ECO:0007669"/>
    <property type="project" value="UniProtKB-SubCell"/>
</dbReference>
<keyword evidence="5" id="KW-0813">Transport</keyword>
<keyword evidence="7" id="KW-1003">Cell membrane</keyword>
<keyword evidence="6" id="KW-0894">Sodium channel</keyword>
<keyword evidence="9" id="KW-0732">Signal</keyword>
<evidence type="ECO:0000259" key="27">
    <source>
        <dbReference type="PROSITE" id="PS50835"/>
    </source>
</evidence>
<evidence type="ECO:0000256" key="4">
    <source>
        <dbReference type="ARBA" id="ARBA00010404"/>
    </source>
</evidence>
<dbReference type="InterPro" id="IPR007110">
    <property type="entry name" value="Ig-like_dom"/>
</dbReference>
<dbReference type="GO" id="GO:0005272">
    <property type="term" value="F:sodium channel activity"/>
    <property type="evidence" value="ECO:0007669"/>
    <property type="project" value="UniProtKB-KW"/>
</dbReference>
<organism evidence="28 29">
    <name type="scientific">Atractosteus spatula</name>
    <name type="common">Alligator gar</name>
    <name type="synonym">Lepisosteus spatula</name>
    <dbReference type="NCBI Taxonomy" id="7917"/>
    <lineage>
        <taxon>Eukaryota</taxon>
        <taxon>Metazoa</taxon>
        <taxon>Chordata</taxon>
        <taxon>Craniata</taxon>
        <taxon>Vertebrata</taxon>
        <taxon>Euteleostomi</taxon>
        <taxon>Actinopterygii</taxon>
        <taxon>Neopterygii</taxon>
        <taxon>Holostei</taxon>
        <taxon>Semionotiformes</taxon>
        <taxon>Lepisosteidae</taxon>
        <taxon>Atractosteus</taxon>
    </lineage>
</organism>
<protein>
    <recommendedName>
        <fullName evidence="24">Sodium channel regulatory subunit beta-1</fullName>
    </recommendedName>
    <alternativeName>
        <fullName evidence="22">Sodium channel regulatory subunit beta-3</fullName>
    </alternativeName>
</protein>
<evidence type="ECO:0000256" key="6">
    <source>
        <dbReference type="ARBA" id="ARBA00022461"/>
    </source>
</evidence>
<dbReference type="GO" id="GO:0086002">
    <property type="term" value="P:cardiac muscle cell action potential involved in contraction"/>
    <property type="evidence" value="ECO:0007669"/>
    <property type="project" value="TreeGrafter"/>
</dbReference>
<evidence type="ECO:0000256" key="25">
    <source>
        <dbReference type="ARBA" id="ARBA00049669"/>
    </source>
</evidence>
<keyword evidence="19" id="KW-0407">Ion channel</keyword>
<dbReference type="InterPro" id="IPR013106">
    <property type="entry name" value="Ig_V-set"/>
</dbReference>
<evidence type="ECO:0000256" key="14">
    <source>
        <dbReference type="ARBA" id="ARBA00023136"/>
    </source>
</evidence>
<dbReference type="AlphaFoldDB" id="A0A8J7P5A4"/>
<evidence type="ECO:0000256" key="11">
    <source>
        <dbReference type="ARBA" id="ARBA00022989"/>
    </source>
</evidence>
<gene>
    <name evidence="28" type="primary">Scn1b_1</name>
    <name evidence="28" type="ORF">GTO95_0010110</name>
</gene>
<evidence type="ECO:0000256" key="17">
    <source>
        <dbReference type="ARBA" id="ARBA00023201"/>
    </source>
</evidence>
<dbReference type="FunFam" id="2.60.40.10:FF:000375">
    <property type="entry name" value="Sodium channel beta 1 subunit"/>
    <property type="match status" value="1"/>
</dbReference>
<dbReference type="PANTHER" id="PTHR10546">
    <property type="entry name" value="SODIUM CHANNEL SUBUNIT BETA-1 AND 3"/>
    <property type="match status" value="1"/>
</dbReference>
<comment type="caution">
    <text evidence="28">The sequence shown here is derived from an EMBL/GenBank/DDBJ whole genome shotgun (WGS) entry which is preliminary data.</text>
</comment>
<evidence type="ECO:0000256" key="15">
    <source>
        <dbReference type="ARBA" id="ARBA00023157"/>
    </source>
</evidence>
<accession>A0A8J7P5A4</accession>
<dbReference type="Gene3D" id="2.60.40.10">
    <property type="entry name" value="Immunoglobulins"/>
    <property type="match status" value="1"/>
</dbReference>
<feature type="non-terminal residue" evidence="28">
    <location>
        <position position="1"/>
    </location>
</feature>
<keyword evidence="13" id="KW-0406">Ion transport</keyword>
<evidence type="ECO:0000256" key="23">
    <source>
        <dbReference type="ARBA" id="ARBA00045714"/>
    </source>
</evidence>
<keyword evidence="18" id="KW-0966">Cell projection</keyword>
<evidence type="ECO:0000256" key="5">
    <source>
        <dbReference type="ARBA" id="ARBA00022448"/>
    </source>
</evidence>
<dbReference type="GO" id="GO:0044325">
    <property type="term" value="F:transmembrane transporter binding"/>
    <property type="evidence" value="ECO:0007669"/>
    <property type="project" value="TreeGrafter"/>
</dbReference>
<dbReference type="Pfam" id="PF07686">
    <property type="entry name" value="V-set"/>
    <property type="match status" value="1"/>
</dbReference>
<evidence type="ECO:0000256" key="19">
    <source>
        <dbReference type="ARBA" id="ARBA00023303"/>
    </source>
</evidence>
<evidence type="ECO:0000313" key="29">
    <source>
        <dbReference type="Proteomes" id="UP000736164"/>
    </source>
</evidence>
<keyword evidence="14 26" id="KW-0472">Membrane</keyword>
<comment type="function">
    <text evidence="23">Regulatory subunit of multiple voltage-gated sodium (Nav) channels directly mediating the depolarization of excitable membranes. Navs, also called VGSCs (voltage-gated sodium channels) or VDSCs (voltage-dependent sodium channels), operate by switching between closed and open conformations depending on the voltage difference across the membrane. In the open conformation they allow Na(+) ions to selectively pass through the pore, along their electrochemical gradient. The influx of Na+ ions provokes membrane depolarization, initiating the propagation of electrical signals throughout cells and tissues. The accessory beta subunits participate in localization and functional modulation of the Nav channels. Modulates the activity of SCN1A/Nav1.1, SCN2A/Nav1.2, SCN3A/Nav1.3, SCN4A/Nav1.4, SCN5A/Nav1.5, SCN8A/Nav1.6, SCN9A/Nav1.7 and SCN10A/Nav1.8.</text>
</comment>
<dbReference type="PANTHER" id="PTHR10546:SF2">
    <property type="entry name" value="SODIUM CHANNEL SUBUNIT BETA-1"/>
    <property type="match status" value="1"/>
</dbReference>
<keyword evidence="12" id="KW-0915">Sodium</keyword>
<dbReference type="GO" id="GO:0043204">
    <property type="term" value="C:perikaryon"/>
    <property type="evidence" value="ECO:0007669"/>
    <property type="project" value="UniProtKB-SubCell"/>
</dbReference>
<evidence type="ECO:0000256" key="16">
    <source>
        <dbReference type="ARBA" id="ARBA00023180"/>
    </source>
</evidence>
<sequence length="236" mass="26237">MWACSSRCVPLPSFSAFPAPARSHCPALGPPAAPACRPACVEVDSDSEGVAGNGFKLGCISCKMRGEVEAEASVEWYFRAARETDFILIYRYDEETPSIVDERFNDRVAWNGSKKTRDLQDGSIFILNVTFNDTGTYKCLVNRTLRFPNYQYHTSAEKIIHFMVVPKANRELASIISEVMMYVSIVGLQVWLVVEMIYCYRKIAAAGEEALRESAAEYLAIASESKDNCTGVQVAE</sequence>
<comment type="subcellular location">
    <subcellularLocation>
        <location evidence="1">Cell membrane</location>
        <topology evidence="1">Single-pass type I membrane protein</topology>
    </subcellularLocation>
    <subcellularLocation>
        <location evidence="3">Cell projection</location>
        <location evidence="3">Axon</location>
    </subcellularLocation>
    <subcellularLocation>
        <location evidence="2">Perikaryon</location>
    </subcellularLocation>
</comment>
<keyword evidence="11 26" id="KW-1133">Transmembrane helix</keyword>
<evidence type="ECO:0000256" key="8">
    <source>
        <dbReference type="ARBA" id="ARBA00022692"/>
    </source>
</evidence>
<comment type="subunit">
    <text evidence="25">A voltage-gated sodium (Nav) channel consists of an ion-conducting pore-forming alpha subunit functional on its own that is regulated by one or more beta subunits. Forms homodimers and homotrimers. SCN3B is non-covalently associated with alpha subunits and induces the formation of alpha subunit oligomers, including trimers. Interacts with SCN5A/Nav1.5; regulatory subunit of SCN5A/Nav1.5. Interacts with SCN7A/Nav2.1; probable regulatory subunit of SCN7A/Nav2.1. Interacts with SCN10A; regulatory subunit of SCN10A/Nav1.8. Interacts with NFASC; probably involved in targeting the sodium channels to the nodes of Ranvier.</text>
</comment>
<evidence type="ECO:0000256" key="22">
    <source>
        <dbReference type="ARBA" id="ARBA00044530"/>
    </source>
</evidence>
<dbReference type="SUPFAM" id="SSF48726">
    <property type="entry name" value="Immunoglobulin"/>
    <property type="match status" value="1"/>
</dbReference>
<dbReference type="InterPro" id="IPR036179">
    <property type="entry name" value="Ig-like_dom_sf"/>
</dbReference>
<evidence type="ECO:0000256" key="12">
    <source>
        <dbReference type="ARBA" id="ARBA00023053"/>
    </source>
</evidence>
<evidence type="ECO:0000256" key="1">
    <source>
        <dbReference type="ARBA" id="ARBA00004251"/>
    </source>
</evidence>
<evidence type="ECO:0000256" key="26">
    <source>
        <dbReference type="SAM" id="Phobius"/>
    </source>
</evidence>
<evidence type="ECO:0000256" key="24">
    <source>
        <dbReference type="ARBA" id="ARBA00047180"/>
    </source>
</evidence>
<reference evidence="28" key="1">
    <citation type="journal article" date="2021" name="Cell">
        <title>Tracing the genetic footprints of vertebrate landing in non-teleost ray-finned fishes.</title>
        <authorList>
            <person name="Bi X."/>
            <person name="Wang K."/>
            <person name="Yang L."/>
            <person name="Pan H."/>
            <person name="Jiang H."/>
            <person name="Wei Q."/>
            <person name="Fang M."/>
            <person name="Yu H."/>
            <person name="Zhu C."/>
            <person name="Cai Y."/>
            <person name="He Y."/>
            <person name="Gan X."/>
            <person name="Zeng H."/>
            <person name="Yu D."/>
            <person name="Zhu Y."/>
            <person name="Jiang H."/>
            <person name="Qiu Q."/>
            <person name="Yang H."/>
            <person name="Zhang Y.E."/>
            <person name="Wang W."/>
            <person name="Zhu M."/>
            <person name="He S."/>
            <person name="Zhang G."/>
        </authorList>
    </citation>
    <scope>NUCLEOTIDE SEQUENCE</scope>
    <source>
        <strain evidence="28">Allg_001</strain>
    </source>
</reference>
<keyword evidence="20" id="KW-0393">Immunoglobulin domain</keyword>
<keyword evidence="10" id="KW-0851">Voltage-gated channel</keyword>
<dbReference type="GO" id="GO:0086091">
    <property type="term" value="P:regulation of heart rate by cardiac conduction"/>
    <property type="evidence" value="ECO:0007669"/>
    <property type="project" value="TreeGrafter"/>
</dbReference>
<evidence type="ECO:0000256" key="3">
    <source>
        <dbReference type="ARBA" id="ARBA00004489"/>
    </source>
</evidence>
<feature type="non-terminal residue" evidence="28">
    <location>
        <position position="236"/>
    </location>
</feature>